<gene>
    <name evidence="2" type="ORF">CK501_05790</name>
</gene>
<reference evidence="2 3" key="1">
    <citation type="submission" date="2017-08" db="EMBL/GenBank/DDBJ databases">
        <title>Halovibrio sewagensis sp. nov., isolated from wastewater of high salinity.</title>
        <authorList>
            <person name="Dong X."/>
            <person name="Zhang G."/>
        </authorList>
    </citation>
    <scope>NUCLEOTIDE SEQUENCE [LARGE SCALE GENOMIC DNA]</scope>
    <source>
        <strain evidence="2 3">YL5-2</strain>
    </source>
</reference>
<evidence type="ECO:0000313" key="2">
    <source>
        <dbReference type="EMBL" id="PAU81073.1"/>
    </source>
</evidence>
<sequence length="247" mass="26924">MANSGFAAIRRQYGFRSIGIGNWVTAEEQQRAAGRFAAALEDLKAILGGPESLISLRGSLSLEYGIGGQRGVSAHYTPAKRSLSLAKNAGAGSLAHEWFHALDHYLAAHAFRSAPTDCFASAAWLKELPPVEHPLNSLLFQCFRRILVSEDGQEPSALFQASARMDRKLGAHYYSRPEEMGARAFEAFVQDAPVSSPFLVRGTRQSDEARAGLYPQGPQRQTINQAFHAYFTRLGNALLRESGNATA</sequence>
<dbReference type="OrthoDB" id="343736at2"/>
<evidence type="ECO:0000313" key="3">
    <source>
        <dbReference type="Proteomes" id="UP000218896"/>
    </source>
</evidence>
<dbReference type="NCBIfam" id="NF041907">
    <property type="entry name" value="CLCA_X"/>
    <property type="match status" value="1"/>
</dbReference>
<dbReference type="Pfam" id="PF18796">
    <property type="entry name" value="LPD1"/>
    <property type="match status" value="1"/>
</dbReference>
<name>A0A2A2F927_9GAMM</name>
<protein>
    <recommendedName>
        <fullName evidence="1">Large polyvalent protein-associated domain-containing protein</fullName>
    </recommendedName>
</protein>
<comment type="caution">
    <text evidence="2">The sequence shown here is derived from an EMBL/GenBank/DDBJ whole genome shotgun (WGS) entry which is preliminary data.</text>
</comment>
<proteinExistence type="predicted"/>
<dbReference type="EMBL" id="NSKD01000002">
    <property type="protein sequence ID" value="PAU81073.1"/>
    <property type="molecule type" value="Genomic_DNA"/>
</dbReference>
<dbReference type="Proteomes" id="UP000218896">
    <property type="component" value="Unassembled WGS sequence"/>
</dbReference>
<evidence type="ECO:0000259" key="1">
    <source>
        <dbReference type="Pfam" id="PF18796"/>
    </source>
</evidence>
<dbReference type="RefSeq" id="WP_095616799.1">
    <property type="nucleotide sequence ID" value="NZ_NSKD01000002.1"/>
</dbReference>
<keyword evidence="3" id="KW-1185">Reference proteome</keyword>
<dbReference type="AlphaFoldDB" id="A0A2A2F927"/>
<feature type="domain" description="Large polyvalent protein-associated" evidence="1">
    <location>
        <begin position="165"/>
        <end position="238"/>
    </location>
</feature>
<dbReference type="InterPro" id="IPR041047">
    <property type="entry name" value="LPD1"/>
</dbReference>
<accession>A0A2A2F927</accession>
<organism evidence="2 3">
    <name type="scientific">Halovibrio salipaludis</name>
    <dbReference type="NCBI Taxonomy" id="2032626"/>
    <lineage>
        <taxon>Bacteria</taxon>
        <taxon>Pseudomonadati</taxon>
        <taxon>Pseudomonadota</taxon>
        <taxon>Gammaproteobacteria</taxon>
        <taxon>Oceanospirillales</taxon>
        <taxon>Halomonadaceae</taxon>
        <taxon>Halovibrio</taxon>
    </lineage>
</organism>